<organism evidence="2 3">
    <name type="scientific">Penaeus vannamei</name>
    <name type="common">Whiteleg shrimp</name>
    <name type="synonym">Litopenaeus vannamei</name>
    <dbReference type="NCBI Taxonomy" id="6689"/>
    <lineage>
        <taxon>Eukaryota</taxon>
        <taxon>Metazoa</taxon>
        <taxon>Ecdysozoa</taxon>
        <taxon>Arthropoda</taxon>
        <taxon>Crustacea</taxon>
        <taxon>Multicrustacea</taxon>
        <taxon>Malacostraca</taxon>
        <taxon>Eumalacostraca</taxon>
        <taxon>Eucarida</taxon>
        <taxon>Decapoda</taxon>
        <taxon>Dendrobranchiata</taxon>
        <taxon>Penaeoidea</taxon>
        <taxon>Penaeidae</taxon>
        <taxon>Penaeus</taxon>
    </lineage>
</organism>
<dbReference type="EMBL" id="QCYY01003598">
    <property type="protein sequence ID" value="ROT62611.1"/>
    <property type="molecule type" value="Genomic_DNA"/>
</dbReference>
<feature type="region of interest" description="Disordered" evidence="1">
    <location>
        <begin position="187"/>
        <end position="223"/>
    </location>
</feature>
<accession>A0A3R7LYS9</accession>
<evidence type="ECO:0000256" key="1">
    <source>
        <dbReference type="SAM" id="MobiDB-lite"/>
    </source>
</evidence>
<reference evidence="2 3" key="2">
    <citation type="submission" date="2019-01" db="EMBL/GenBank/DDBJ databases">
        <title>The decoding of complex shrimp genome reveals the adaptation for benthos swimmer, frequently molting mechanism and breeding impact on genome.</title>
        <authorList>
            <person name="Sun Y."/>
            <person name="Gao Y."/>
            <person name="Yu Y."/>
        </authorList>
    </citation>
    <scope>NUCLEOTIDE SEQUENCE [LARGE SCALE GENOMIC DNA]</scope>
    <source>
        <tissue evidence="2">Muscle</tissue>
    </source>
</reference>
<protein>
    <submittedName>
        <fullName evidence="2">Uncharacterized protein</fullName>
    </submittedName>
</protein>
<comment type="caution">
    <text evidence="2">The sequence shown here is derived from an EMBL/GenBank/DDBJ whole genome shotgun (WGS) entry which is preliminary data.</text>
</comment>
<dbReference type="STRING" id="6689.A0A3R7LYS9"/>
<sequence length="496" mass="52790">MPADPPFLLGPDMARADGVYSRYVPGLAAAKYSVRVDVEGEVEGELFTRHVRLGVVDVVGVVPALDVLPPARVVDLRASVLAGSGGRVAFSWTAPGGDLDYGVADRYVVMASRIPAQLREGGGRMLEGWPGPCPRPPAAAHSALAGLRRGALRGAVCGRRAGQHGRPQQRGKCVRARAALHHARAPTLAASGAPRQHVGREGGRRRRACAGRPRHAPAGRGVRPLRGGFVALVALVAYCLAAHRRQRRSAQAKKAHEVHEAYAVAVATPTKLGPPQDFPDGGKAPAKDALGKDYMSPVESWSASQLLSSRHDPKRGSLSARSDGASDHSESTKKSYGDSSAAHDYYADTGAYPYRHDAFLGHYPGPADQYPAPADHYPPPAHAYPTPADGYPAPSEGYPATPTDLYPSEGFPAEARPYVSSPPSESFLSVSCEMLPPSHGPPAYAAYPSYDASLRSSTSSKNREMPVRGLFPRQWKDTGHWSRISLIRKGSKGEAL</sequence>
<feature type="compositionally biased region" description="Basic and acidic residues" evidence="1">
    <location>
        <begin position="324"/>
        <end position="336"/>
    </location>
</feature>
<reference evidence="2 3" key="1">
    <citation type="submission" date="2018-04" db="EMBL/GenBank/DDBJ databases">
        <authorList>
            <person name="Zhang X."/>
            <person name="Yuan J."/>
            <person name="Li F."/>
            <person name="Xiang J."/>
        </authorList>
    </citation>
    <scope>NUCLEOTIDE SEQUENCE [LARGE SCALE GENOMIC DNA]</scope>
    <source>
        <tissue evidence="2">Muscle</tissue>
    </source>
</reference>
<dbReference type="Proteomes" id="UP000283509">
    <property type="component" value="Unassembled WGS sequence"/>
</dbReference>
<keyword evidence="3" id="KW-1185">Reference proteome</keyword>
<feature type="compositionally biased region" description="Basic residues" evidence="1">
    <location>
        <begin position="203"/>
        <end position="217"/>
    </location>
</feature>
<proteinExistence type="predicted"/>
<evidence type="ECO:0000313" key="3">
    <source>
        <dbReference type="Proteomes" id="UP000283509"/>
    </source>
</evidence>
<gene>
    <name evidence="2" type="ORF">C7M84_019539</name>
</gene>
<name>A0A3R7LYS9_PENVA</name>
<evidence type="ECO:0000313" key="2">
    <source>
        <dbReference type="EMBL" id="ROT62611.1"/>
    </source>
</evidence>
<feature type="compositionally biased region" description="Polar residues" evidence="1">
    <location>
        <begin position="299"/>
        <end position="308"/>
    </location>
</feature>
<dbReference type="AlphaFoldDB" id="A0A3R7LYS9"/>
<feature type="region of interest" description="Disordered" evidence="1">
    <location>
        <begin position="270"/>
        <end position="340"/>
    </location>
</feature>